<evidence type="ECO:0000256" key="1">
    <source>
        <dbReference type="SAM" id="MobiDB-lite"/>
    </source>
</evidence>
<gene>
    <name evidence="3" type="ORF">ESP57_16525</name>
</gene>
<feature type="compositionally biased region" description="Basic and acidic residues" evidence="1">
    <location>
        <begin position="129"/>
        <end position="138"/>
    </location>
</feature>
<feature type="compositionally biased region" description="Basic residues" evidence="1">
    <location>
        <begin position="31"/>
        <end position="47"/>
    </location>
</feature>
<dbReference type="Gene3D" id="2.60.200.20">
    <property type="match status" value="1"/>
</dbReference>
<evidence type="ECO:0000259" key="2">
    <source>
        <dbReference type="Pfam" id="PF13240"/>
    </source>
</evidence>
<keyword evidence="4" id="KW-1185">Reference proteome</keyword>
<protein>
    <submittedName>
        <fullName evidence="3">Zinc ribbon domain-containing protein</fullName>
    </submittedName>
</protein>
<comment type="caution">
    <text evidence="3">The sequence shown here is derived from an EMBL/GenBank/DDBJ whole genome shotgun (WGS) entry which is preliminary data.</text>
</comment>
<dbReference type="EMBL" id="SDPO01000004">
    <property type="protein sequence ID" value="RXZ46499.1"/>
    <property type="molecule type" value="Genomic_DNA"/>
</dbReference>
<accession>A0A4Q2JJ05</accession>
<dbReference type="SUPFAM" id="SSF49879">
    <property type="entry name" value="SMAD/FHA domain"/>
    <property type="match status" value="1"/>
</dbReference>
<dbReference type="Pfam" id="PF13240">
    <property type="entry name" value="Zn_Ribbon_1"/>
    <property type="match status" value="1"/>
</dbReference>
<dbReference type="InterPro" id="IPR026870">
    <property type="entry name" value="Zinc_ribbon_dom"/>
</dbReference>
<proteinExistence type="predicted"/>
<feature type="domain" description="Zinc-ribbon" evidence="2">
    <location>
        <begin position="103"/>
        <end position="123"/>
    </location>
</feature>
<evidence type="ECO:0000313" key="4">
    <source>
        <dbReference type="Proteomes" id="UP000292935"/>
    </source>
</evidence>
<dbReference type="Proteomes" id="UP000292935">
    <property type="component" value="Unassembled WGS sequence"/>
</dbReference>
<evidence type="ECO:0000313" key="3">
    <source>
        <dbReference type="EMBL" id="RXZ46499.1"/>
    </source>
</evidence>
<feature type="compositionally biased region" description="Basic and acidic residues" evidence="1">
    <location>
        <begin position="12"/>
        <end position="30"/>
    </location>
</feature>
<dbReference type="InterPro" id="IPR008984">
    <property type="entry name" value="SMAD_FHA_dom_sf"/>
</dbReference>
<organism evidence="3 4">
    <name type="scientific">Agromyces fucosus</name>
    <dbReference type="NCBI Taxonomy" id="41985"/>
    <lineage>
        <taxon>Bacteria</taxon>
        <taxon>Bacillati</taxon>
        <taxon>Actinomycetota</taxon>
        <taxon>Actinomycetes</taxon>
        <taxon>Micrococcales</taxon>
        <taxon>Microbacteriaceae</taxon>
        <taxon>Agromyces</taxon>
    </lineage>
</organism>
<sequence>MAGVRGLGGRLRLSDPADGDARRAGGDGRRARAARARLGRRSRRVRTRRTDGGRRPRGLGIGRRAAGAARGAEIAARAGASGGLAHLARRVRCDPERSAFVTCRICGAELPDGAMFCGECGSSTSATPESRRRPDPRPGDTTVIERPARRNSGVISIPVDGFRAAVAIEASDAATGEFFAAAAPEQHEQLLTTPAATRFVLTFSTGESRTVFGTGLIGRRPLPQPGEVFDHLVQIADRSLSVSKTHVEFGEHDGTLWIADRFSGNGTIVRRIDDGAMRCEPGRRYLVPRGSRVELAEQFFVVS</sequence>
<feature type="region of interest" description="Disordered" evidence="1">
    <location>
        <begin position="1"/>
        <end position="65"/>
    </location>
</feature>
<name>A0A4Q2JJ05_9MICO</name>
<reference evidence="3 4" key="1">
    <citation type="submission" date="2019-01" db="EMBL/GenBank/DDBJ databases">
        <authorList>
            <person name="Li J."/>
        </authorList>
    </citation>
    <scope>NUCLEOTIDE SEQUENCE [LARGE SCALE GENOMIC DNA]</scope>
    <source>
        <strain evidence="3 4">CCUG 35506</strain>
    </source>
</reference>
<dbReference type="AlphaFoldDB" id="A0A4Q2JJ05"/>
<feature type="region of interest" description="Disordered" evidence="1">
    <location>
        <begin position="121"/>
        <end position="149"/>
    </location>
</feature>
<dbReference type="OrthoDB" id="3254248at2"/>